<dbReference type="Pfam" id="PF00773">
    <property type="entry name" value="RNB"/>
    <property type="match status" value="1"/>
</dbReference>
<dbReference type="InterPro" id="IPR012340">
    <property type="entry name" value="NA-bd_OB-fold"/>
</dbReference>
<dbReference type="GO" id="GO:0000177">
    <property type="term" value="C:cytoplasmic exosome (RNase complex)"/>
    <property type="evidence" value="ECO:0007669"/>
    <property type="project" value="TreeGrafter"/>
</dbReference>
<dbReference type="GO" id="GO:0003723">
    <property type="term" value="F:RNA binding"/>
    <property type="evidence" value="ECO:0007669"/>
    <property type="project" value="InterPro"/>
</dbReference>
<proteinExistence type="predicted"/>
<dbReference type="GO" id="GO:0000175">
    <property type="term" value="F:3'-5'-RNA exonuclease activity"/>
    <property type="evidence" value="ECO:0007669"/>
    <property type="project" value="TreeGrafter"/>
</dbReference>
<dbReference type="EMBL" id="VLTM01000256">
    <property type="protein sequence ID" value="KAA0145583.1"/>
    <property type="molecule type" value="Genomic_DNA"/>
</dbReference>
<organism evidence="3 4">
    <name type="scientific">Cafeteria roenbergensis</name>
    <name type="common">Marine flagellate</name>
    <dbReference type="NCBI Taxonomy" id="33653"/>
    <lineage>
        <taxon>Eukaryota</taxon>
        <taxon>Sar</taxon>
        <taxon>Stramenopiles</taxon>
        <taxon>Bigyra</taxon>
        <taxon>Opalozoa</taxon>
        <taxon>Bicosoecida</taxon>
        <taxon>Cafeteriaceae</taxon>
        <taxon>Cafeteria</taxon>
    </lineage>
</organism>
<gene>
    <name evidence="3" type="ORF">FNF31_08017</name>
</gene>
<evidence type="ECO:0000259" key="2">
    <source>
        <dbReference type="Pfam" id="PF00773"/>
    </source>
</evidence>
<name>A0A5A8BY17_CAFRO</name>
<sequence length="218" mass="23918">MTYGEAQAILDDPSATGDVASSVRGLAEFSRFLKRGRVEAGALTLASPEVRFQLDSETHEPLDVRAYEHKETNSLVEEMMLLANVTVARRITDAFPRYAVLRRHPEPPQRNFDQLIAAARVVGVEIDCEDLKRTRELTDNLNRRHVASQHAGRASVALHTVVFFAGRAVLADGNRAPRARKRRRGACAALRLEGPAAGGGQERPEGKATAGRALEEDE</sequence>
<comment type="caution">
    <text evidence="3">The sequence shown here is derived from an EMBL/GenBank/DDBJ whole genome shotgun (WGS) entry which is preliminary data.</text>
</comment>
<evidence type="ECO:0000313" key="3">
    <source>
        <dbReference type="EMBL" id="KAA0145583.1"/>
    </source>
</evidence>
<accession>A0A5A8BY17</accession>
<reference evidence="3 4" key="1">
    <citation type="submission" date="2019-07" db="EMBL/GenBank/DDBJ databases">
        <title>Genomes of Cafeteria roenbergensis.</title>
        <authorList>
            <person name="Fischer M.G."/>
            <person name="Hackl T."/>
            <person name="Roman M."/>
        </authorList>
    </citation>
    <scope>NUCLEOTIDE SEQUENCE [LARGE SCALE GENOMIC DNA]</scope>
    <source>
        <strain evidence="3 4">Cflag</strain>
    </source>
</reference>
<dbReference type="AlphaFoldDB" id="A0A5A8BY17"/>
<evidence type="ECO:0000313" key="4">
    <source>
        <dbReference type="Proteomes" id="UP000325113"/>
    </source>
</evidence>
<protein>
    <recommendedName>
        <fullName evidence="2">RNB domain-containing protein</fullName>
    </recommendedName>
</protein>
<dbReference type="PANTHER" id="PTHR23355">
    <property type="entry name" value="RIBONUCLEASE"/>
    <property type="match status" value="1"/>
</dbReference>
<dbReference type="SUPFAM" id="SSF50249">
    <property type="entry name" value="Nucleic acid-binding proteins"/>
    <property type="match status" value="1"/>
</dbReference>
<dbReference type="InterPro" id="IPR050180">
    <property type="entry name" value="RNR_Ribonuclease"/>
</dbReference>
<feature type="region of interest" description="Disordered" evidence="1">
    <location>
        <begin position="191"/>
        <end position="218"/>
    </location>
</feature>
<evidence type="ECO:0000256" key="1">
    <source>
        <dbReference type="SAM" id="MobiDB-lite"/>
    </source>
</evidence>
<dbReference type="GO" id="GO:0004519">
    <property type="term" value="F:endonuclease activity"/>
    <property type="evidence" value="ECO:0007669"/>
    <property type="project" value="TreeGrafter"/>
</dbReference>
<dbReference type="GO" id="GO:0016075">
    <property type="term" value="P:rRNA catabolic process"/>
    <property type="evidence" value="ECO:0007669"/>
    <property type="project" value="TreeGrafter"/>
</dbReference>
<dbReference type="InterPro" id="IPR001900">
    <property type="entry name" value="RNase_II/R"/>
</dbReference>
<dbReference type="GO" id="GO:0071031">
    <property type="term" value="P:nuclear mRNA surveillance of mRNA 3'-end processing"/>
    <property type="evidence" value="ECO:0007669"/>
    <property type="project" value="TreeGrafter"/>
</dbReference>
<feature type="domain" description="RNB" evidence="2">
    <location>
        <begin position="1"/>
        <end position="131"/>
    </location>
</feature>
<dbReference type="GO" id="GO:0000176">
    <property type="term" value="C:nuclear exosome (RNase complex)"/>
    <property type="evidence" value="ECO:0007669"/>
    <property type="project" value="TreeGrafter"/>
</dbReference>
<dbReference type="Proteomes" id="UP000325113">
    <property type="component" value="Unassembled WGS sequence"/>
</dbReference>
<dbReference type="PANTHER" id="PTHR23355:SF35">
    <property type="entry name" value="EXOSOME COMPLEX EXONUCLEASE RRP44"/>
    <property type="match status" value="1"/>
</dbReference>